<feature type="transmembrane region" description="Helical" evidence="6">
    <location>
        <begin position="24"/>
        <end position="43"/>
    </location>
</feature>
<keyword evidence="3 6" id="KW-0812">Transmembrane</keyword>
<feature type="transmembrane region" description="Helical" evidence="6">
    <location>
        <begin position="224"/>
        <end position="246"/>
    </location>
</feature>
<dbReference type="GO" id="GO:0005886">
    <property type="term" value="C:plasma membrane"/>
    <property type="evidence" value="ECO:0007669"/>
    <property type="project" value="UniProtKB-SubCell"/>
</dbReference>
<dbReference type="SUPFAM" id="SSF82866">
    <property type="entry name" value="Multidrug efflux transporter AcrB transmembrane domain"/>
    <property type="match status" value="2"/>
</dbReference>
<feature type="transmembrane region" description="Helical" evidence="6">
    <location>
        <begin position="352"/>
        <end position="369"/>
    </location>
</feature>
<feature type="transmembrane region" description="Helical" evidence="6">
    <location>
        <begin position="298"/>
        <end position="324"/>
    </location>
</feature>
<feature type="transmembrane region" description="Helical" evidence="6">
    <location>
        <begin position="173"/>
        <end position="191"/>
    </location>
</feature>
<feature type="transmembrane region" description="Helical" evidence="6">
    <location>
        <begin position="732"/>
        <end position="754"/>
    </location>
</feature>
<dbReference type="InterPro" id="IPR004869">
    <property type="entry name" value="MMPL_dom"/>
</dbReference>
<feature type="domain" description="Membrane transport protein MMPL" evidence="7">
    <location>
        <begin position="541"/>
        <end position="749"/>
    </location>
</feature>
<proteinExistence type="predicted"/>
<dbReference type="Gene3D" id="1.20.1640.10">
    <property type="entry name" value="Multidrug efflux transporter AcrB transmembrane domain"/>
    <property type="match status" value="2"/>
</dbReference>
<reference evidence="8" key="2">
    <citation type="submission" date="2021-04" db="EMBL/GenBank/DDBJ databases">
        <authorList>
            <person name="Gilroy R."/>
        </authorList>
    </citation>
    <scope>NUCLEOTIDE SEQUENCE</scope>
    <source>
        <strain evidence="8">ChiBcec16_6824</strain>
    </source>
</reference>
<reference evidence="8" key="1">
    <citation type="journal article" date="2021" name="PeerJ">
        <title>Extensive microbial diversity within the chicken gut microbiome revealed by metagenomics and culture.</title>
        <authorList>
            <person name="Gilroy R."/>
            <person name="Ravi A."/>
            <person name="Getino M."/>
            <person name="Pursley I."/>
            <person name="Horton D.L."/>
            <person name="Alikhan N.F."/>
            <person name="Baker D."/>
            <person name="Gharbi K."/>
            <person name="Hall N."/>
            <person name="Watson M."/>
            <person name="Adriaenssens E.M."/>
            <person name="Foster-Nyarko E."/>
            <person name="Jarju S."/>
            <person name="Secka A."/>
            <person name="Antonio M."/>
            <person name="Oren A."/>
            <person name="Chaudhuri R.R."/>
            <person name="La Ragione R."/>
            <person name="Hildebrand F."/>
            <person name="Pallen M.J."/>
        </authorList>
    </citation>
    <scope>NUCLEOTIDE SEQUENCE</scope>
    <source>
        <strain evidence="8">ChiBcec16_6824</strain>
    </source>
</reference>
<evidence type="ECO:0000256" key="1">
    <source>
        <dbReference type="ARBA" id="ARBA00004651"/>
    </source>
</evidence>
<dbReference type="EMBL" id="DXDX01000049">
    <property type="protein sequence ID" value="HIY20753.1"/>
    <property type="molecule type" value="Genomic_DNA"/>
</dbReference>
<comment type="subcellular location">
    <subcellularLocation>
        <location evidence="1">Cell membrane</location>
        <topology evidence="1">Multi-pass membrane protein</topology>
    </subcellularLocation>
</comment>
<evidence type="ECO:0000256" key="5">
    <source>
        <dbReference type="ARBA" id="ARBA00023136"/>
    </source>
</evidence>
<dbReference type="PANTHER" id="PTHR33406">
    <property type="entry name" value="MEMBRANE PROTEIN MJ1562-RELATED"/>
    <property type="match status" value="1"/>
</dbReference>
<feature type="transmembrane region" description="Helical" evidence="6">
    <location>
        <begin position="690"/>
        <end position="712"/>
    </location>
</feature>
<keyword evidence="4 6" id="KW-1133">Transmembrane helix</keyword>
<feature type="transmembrane region" description="Helical" evidence="6">
    <location>
        <begin position="198"/>
        <end position="218"/>
    </location>
</feature>
<protein>
    <submittedName>
        <fullName evidence="8">MMPL family transporter</fullName>
    </submittedName>
</protein>
<evidence type="ECO:0000256" key="2">
    <source>
        <dbReference type="ARBA" id="ARBA00022475"/>
    </source>
</evidence>
<feature type="transmembrane region" description="Helical" evidence="6">
    <location>
        <begin position="646"/>
        <end position="669"/>
    </location>
</feature>
<dbReference type="AlphaFoldDB" id="A0A9D1Y777"/>
<dbReference type="PANTHER" id="PTHR33406:SF13">
    <property type="entry name" value="MEMBRANE PROTEIN YDFJ"/>
    <property type="match status" value="1"/>
</dbReference>
<dbReference type="Proteomes" id="UP000823868">
    <property type="component" value="Unassembled WGS sequence"/>
</dbReference>
<organism evidence="8 9">
    <name type="scientific">Candidatus Flavonifractor merdigallinarum</name>
    <dbReference type="NCBI Taxonomy" id="2838589"/>
    <lineage>
        <taxon>Bacteria</taxon>
        <taxon>Bacillati</taxon>
        <taxon>Bacillota</taxon>
        <taxon>Clostridia</taxon>
        <taxon>Eubacteriales</taxon>
        <taxon>Oscillospiraceae</taxon>
        <taxon>Flavonifractor</taxon>
    </lineage>
</organism>
<evidence type="ECO:0000256" key="4">
    <source>
        <dbReference type="ARBA" id="ARBA00022989"/>
    </source>
</evidence>
<feature type="domain" description="Membrane transport protein MMPL" evidence="7">
    <location>
        <begin position="121"/>
        <end position="349"/>
    </location>
</feature>
<sequence>MDNTRQKPRPLVAVATFIVDKRNLFFLLYAISLIFCLFSRNWVSVNNDLTDYLPTDTETRQGLSLMEEQFTTFGTARVMLSNVTYDEAAALAKDLASIEGITTVDFGDASSAESRAEHFRNSAALFDVTFAGEEQDSVSLQAMNDLRAALSGYDVSISSAVGQDDSASLAQEMQVILVIAAIIIITVLLLTSRTYGEVPVLLLTFVAAAVLNMGTNFLCGEISFVSNSIAVVLQLALAIDYAIIFCHRFSEERQSADTREACILALSKSIPEISSSCLTTLAGLIAMMFMQFRIGLDLGIVLVKAILFSILSVFTLMPGLLMLFSRAMDKTHHRNFIPPITLWGRFVTRLKWVVPPLFACALVAAFFLSNQCPYAYGFTLLKTEKKSETVLEQEKIDGAFGTQNLLAVLVPAGDYTREGQLLDALSARPDVDSALGLANVPVEGEEYVLTDQLTPRQFAELTDLDVEVGRLLYTAYATDQEEYGRILNNIDNYGVPLLDMFLFLHDRVEEGYVTLDDDLRSELDDLYQQVHDAQLQLQGSDYSRLLVTLNLPEEGEETFACLDELHTLVRQYYPEGCYLVGESTSDYDLSTSFQHDNVLVSVLSVLFVIVVLLFTFQSVGMPLLLILVIQGSVWMNFAVPTLQHSYIFFLSYLIVSSIQMGANIDYAIVISSRYQELKTSRPPREAMIETLNLAFPTVFTSGSIMASAGILISKLTSNEAIYGVGLCLGRGTIISMALVLGVLPEILLLGDTIIEKTAFNLKYPALVHTVGASGKVYLDGRVRGTISGHIDAEVHGVLDGEVSAVVTVHQADPIQSEQEEAHETQT</sequence>
<dbReference type="Pfam" id="PF03176">
    <property type="entry name" value="MMPL"/>
    <property type="match status" value="2"/>
</dbReference>
<comment type="caution">
    <text evidence="8">The sequence shown here is derived from an EMBL/GenBank/DDBJ whole genome shotgun (WGS) entry which is preliminary data.</text>
</comment>
<dbReference type="InterPro" id="IPR050545">
    <property type="entry name" value="Mycobact_MmpL"/>
</dbReference>
<gene>
    <name evidence="8" type="ORF">H9841_02475</name>
</gene>
<evidence type="ECO:0000313" key="8">
    <source>
        <dbReference type="EMBL" id="HIY20753.1"/>
    </source>
</evidence>
<evidence type="ECO:0000259" key="7">
    <source>
        <dbReference type="Pfam" id="PF03176"/>
    </source>
</evidence>
<accession>A0A9D1Y777</accession>
<evidence type="ECO:0000256" key="6">
    <source>
        <dbReference type="SAM" id="Phobius"/>
    </source>
</evidence>
<evidence type="ECO:0000256" key="3">
    <source>
        <dbReference type="ARBA" id="ARBA00022692"/>
    </source>
</evidence>
<keyword evidence="5 6" id="KW-0472">Membrane</keyword>
<name>A0A9D1Y777_9FIRM</name>
<keyword evidence="2" id="KW-1003">Cell membrane</keyword>
<evidence type="ECO:0000313" key="9">
    <source>
        <dbReference type="Proteomes" id="UP000823868"/>
    </source>
</evidence>